<dbReference type="Gene3D" id="3.90.76.10">
    <property type="entry name" value="Dipeptide-binding Protein, Domain 1"/>
    <property type="match status" value="1"/>
</dbReference>
<dbReference type="GO" id="GO:1904680">
    <property type="term" value="F:peptide transmembrane transporter activity"/>
    <property type="evidence" value="ECO:0007669"/>
    <property type="project" value="TreeGrafter"/>
</dbReference>
<evidence type="ECO:0000256" key="3">
    <source>
        <dbReference type="SAM" id="SignalP"/>
    </source>
</evidence>
<accession>A0A127Q395</accession>
<dbReference type="GO" id="GO:0042938">
    <property type="term" value="P:dipeptide transport"/>
    <property type="evidence" value="ECO:0007669"/>
    <property type="project" value="TreeGrafter"/>
</dbReference>
<name>A0A127Q395_9BURK</name>
<dbReference type="InterPro" id="IPR039424">
    <property type="entry name" value="SBP_5"/>
</dbReference>
<dbReference type="GO" id="GO:0043190">
    <property type="term" value="C:ATP-binding cassette (ABC) transporter complex"/>
    <property type="evidence" value="ECO:0007669"/>
    <property type="project" value="InterPro"/>
</dbReference>
<dbReference type="RefSeq" id="WP_061939451.1">
    <property type="nucleotide sequence ID" value="NZ_CP013234.1"/>
</dbReference>
<organism evidence="5 6">
    <name type="scientific">Collimonas pratensis</name>
    <dbReference type="NCBI Taxonomy" id="279113"/>
    <lineage>
        <taxon>Bacteria</taxon>
        <taxon>Pseudomonadati</taxon>
        <taxon>Pseudomonadota</taxon>
        <taxon>Betaproteobacteria</taxon>
        <taxon>Burkholderiales</taxon>
        <taxon>Oxalobacteraceae</taxon>
        <taxon>Collimonas</taxon>
    </lineage>
</organism>
<feature type="signal peptide" evidence="3">
    <location>
        <begin position="1"/>
        <end position="30"/>
    </location>
</feature>
<evidence type="ECO:0000313" key="6">
    <source>
        <dbReference type="Proteomes" id="UP000074561"/>
    </source>
</evidence>
<dbReference type="Proteomes" id="UP000074561">
    <property type="component" value="Chromosome"/>
</dbReference>
<dbReference type="GO" id="GO:0030288">
    <property type="term" value="C:outer membrane-bounded periplasmic space"/>
    <property type="evidence" value="ECO:0007669"/>
    <property type="project" value="TreeGrafter"/>
</dbReference>
<dbReference type="PIRSF" id="PIRSF002741">
    <property type="entry name" value="MppA"/>
    <property type="match status" value="1"/>
</dbReference>
<dbReference type="Pfam" id="PF00496">
    <property type="entry name" value="SBP_bac_5"/>
    <property type="match status" value="1"/>
</dbReference>
<comment type="similarity">
    <text evidence="1">Belongs to the bacterial solute-binding protein 5 family.</text>
</comment>
<keyword evidence="2 3" id="KW-0732">Signal</keyword>
<dbReference type="InterPro" id="IPR023765">
    <property type="entry name" value="SBP_5_CS"/>
</dbReference>
<dbReference type="PANTHER" id="PTHR30290">
    <property type="entry name" value="PERIPLASMIC BINDING COMPONENT OF ABC TRANSPORTER"/>
    <property type="match status" value="1"/>
</dbReference>
<dbReference type="SUPFAM" id="SSF53850">
    <property type="entry name" value="Periplasmic binding protein-like II"/>
    <property type="match status" value="1"/>
</dbReference>
<dbReference type="Gene3D" id="3.40.190.10">
    <property type="entry name" value="Periplasmic binding protein-like II"/>
    <property type="match status" value="1"/>
</dbReference>
<evidence type="ECO:0000313" key="5">
    <source>
        <dbReference type="EMBL" id="AMP04295.1"/>
    </source>
</evidence>
<evidence type="ECO:0000259" key="4">
    <source>
        <dbReference type="Pfam" id="PF00496"/>
    </source>
</evidence>
<dbReference type="Gene3D" id="3.10.105.10">
    <property type="entry name" value="Dipeptide-binding Protein, Domain 3"/>
    <property type="match status" value="1"/>
</dbReference>
<dbReference type="CDD" id="cd08493">
    <property type="entry name" value="PBP2_DppA_like"/>
    <property type="match status" value="1"/>
</dbReference>
<dbReference type="FunFam" id="3.10.105.10:FF:000002">
    <property type="entry name" value="Dipeptide ABC transporter, substrate-binding protein"/>
    <property type="match status" value="1"/>
</dbReference>
<dbReference type="InterPro" id="IPR030678">
    <property type="entry name" value="Peptide/Ni-bd"/>
</dbReference>
<dbReference type="InterPro" id="IPR000914">
    <property type="entry name" value="SBP_5_dom"/>
</dbReference>
<dbReference type="AlphaFoldDB" id="A0A127Q395"/>
<reference evidence="5 6" key="1">
    <citation type="submission" date="2015-11" db="EMBL/GenBank/DDBJ databases">
        <title>Exploring the genomic traits of fungus-feeding bacterial genus Collimonas.</title>
        <authorList>
            <person name="Song C."/>
            <person name="Schmidt R."/>
            <person name="de Jager V."/>
            <person name="Krzyzanowska D."/>
            <person name="Jongedijk E."/>
            <person name="Cankar K."/>
            <person name="Beekwilder J."/>
            <person name="van Veen A."/>
            <person name="de Boer W."/>
            <person name="van Veen J.A."/>
            <person name="Garbeva P."/>
        </authorList>
    </citation>
    <scope>NUCLEOTIDE SEQUENCE [LARGE SCALE GENOMIC DNA]</scope>
    <source>
        <strain evidence="5 6">Ter91</strain>
    </source>
</reference>
<dbReference type="KEGG" id="cpra:CPter91_1922"/>
<feature type="domain" description="Solute-binding protein family 5" evidence="4">
    <location>
        <begin position="76"/>
        <end position="455"/>
    </location>
</feature>
<dbReference type="OrthoDB" id="9801799at2"/>
<dbReference type="STRING" id="279113.CPter91_1922"/>
<gene>
    <name evidence="5" type="ORF">CPter91_1922</name>
</gene>
<dbReference type="PROSITE" id="PS01040">
    <property type="entry name" value="SBP_BACTERIAL_5"/>
    <property type="match status" value="1"/>
</dbReference>
<dbReference type="PANTHER" id="PTHR30290:SF38">
    <property type="entry name" value="D,D-DIPEPTIDE-BINDING PERIPLASMIC PROTEIN DDPA-RELATED"/>
    <property type="match status" value="1"/>
</dbReference>
<sequence>MQKTINKSIRLMTGIGVAALLCLAANGAQAAKTLVFCSEGSPEGFNPQLFTTGTTFDASSVPLYSRLVAFELETTKIVPALAQSWSVSDDGLTYTFKLRKGVKFHSSAKFKPSRDFNADDVLFSFNRMLDPQHPFHRLAAGQSFSFFLDMGMEKIIDKVEKADDYTVVFKLKHPEAPFIANLGMDFASILSAEYAANMQKAGTPDVIDREPIGTGPFQFVSYQKDAVIRYKAFDAYWDGRPKLDQLIFAITPDASVRYAKLKANECQVMAFPKPADIELMKNDPAVTLLAKEGLNVGYISFNVEKKPFDNKLVRQALNLATDKQTILKTVYQSGGQIAKNAIPPTLWSYNNKIQDYPYDPAKAKALLAKAGYPNGIEIELSYLPVTRPYNPDGKRMAELIQSDWAKIGVKATLNTYEWTEYLKRSKQGVQQAMMFGWSGDNGDPDNFFATLLGCEAVRSGGNTARWCNKDFEALIQKAKLSTSQTERSKLYEQAQVIAHEEAPWIPLAHSLTHTPIRKQVIGFKMSAFALHDFSKVDLGK</sequence>
<dbReference type="EMBL" id="CP013234">
    <property type="protein sequence ID" value="AMP04295.1"/>
    <property type="molecule type" value="Genomic_DNA"/>
</dbReference>
<evidence type="ECO:0000256" key="1">
    <source>
        <dbReference type="ARBA" id="ARBA00005695"/>
    </source>
</evidence>
<feature type="chain" id="PRO_5007277474" evidence="3">
    <location>
        <begin position="31"/>
        <end position="540"/>
    </location>
</feature>
<dbReference type="FunFam" id="3.40.190.10:FF:000036">
    <property type="entry name" value="Dipeptide ABC transporter, substrate-binding protein"/>
    <property type="match status" value="1"/>
</dbReference>
<dbReference type="PATRIC" id="fig|279113.9.peg.1909"/>
<proteinExistence type="inferred from homology"/>
<protein>
    <submittedName>
        <fullName evidence="5">Bacterial extracellular solute-binding s, 5 Middle family protein</fullName>
    </submittedName>
</protein>
<evidence type="ECO:0000256" key="2">
    <source>
        <dbReference type="ARBA" id="ARBA00022729"/>
    </source>
</evidence>